<dbReference type="Proteomes" id="UP001604336">
    <property type="component" value="Unassembled WGS sequence"/>
</dbReference>
<organism evidence="1 2">
    <name type="scientific">Abeliophyllum distichum</name>
    <dbReference type="NCBI Taxonomy" id="126358"/>
    <lineage>
        <taxon>Eukaryota</taxon>
        <taxon>Viridiplantae</taxon>
        <taxon>Streptophyta</taxon>
        <taxon>Embryophyta</taxon>
        <taxon>Tracheophyta</taxon>
        <taxon>Spermatophyta</taxon>
        <taxon>Magnoliopsida</taxon>
        <taxon>eudicotyledons</taxon>
        <taxon>Gunneridae</taxon>
        <taxon>Pentapetalae</taxon>
        <taxon>asterids</taxon>
        <taxon>lamiids</taxon>
        <taxon>Lamiales</taxon>
        <taxon>Oleaceae</taxon>
        <taxon>Forsythieae</taxon>
        <taxon>Abeliophyllum</taxon>
    </lineage>
</organism>
<dbReference type="AlphaFoldDB" id="A0ABD1RDU3"/>
<sequence>MFPNIVNLQVKNTKTPSREACLLGRVMRPDGETTRGDQDNSSFDLGIGSQSNNECLILDEALVLTEADIKMIDDTVELKVGMSIIRQISISFYDVYFSVLC</sequence>
<comment type="caution">
    <text evidence="1">The sequence shown here is derived from an EMBL/GenBank/DDBJ whole genome shotgun (WGS) entry which is preliminary data.</text>
</comment>
<reference evidence="2" key="1">
    <citation type="submission" date="2024-07" db="EMBL/GenBank/DDBJ databases">
        <title>Two chromosome-level genome assemblies of Korean endemic species Abeliophyllum distichum and Forsythia ovata (Oleaceae).</title>
        <authorList>
            <person name="Jang H."/>
        </authorList>
    </citation>
    <scope>NUCLEOTIDE SEQUENCE [LARGE SCALE GENOMIC DNA]</scope>
</reference>
<proteinExistence type="predicted"/>
<protein>
    <submittedName>
        <fullName evidence="1">Uncharacterized protein</fullName>
    </submittedName>
</protein>
<name>A0ABD1RDU3_9LAMI</name>
<evidence type="ECO:0000313" key="1">
    <source>
        <dbReference type="EMBL" id="KAL2486286.1"/>
    </source>
</evidence>
<keyword evidence="2" id="KW-1185">Reference proteome</keyword>
<evidence type="ECO:0000313" key="2">
    <source>
        <dbReference type="Proteomes" id="UP001604336"/>
    </source>
</evidence>
<accession>A0ABD1RDU3</accession>
<dbReference type="EMBL" id="JBFOLK010000009">
    <property type="protein sequence ID" value="KAL2486286.1"/>
    <property type="molecule type" value="Genomic_DNA"/>
</dbReference>
<gene>
    <name evidence="1" type="ORF">Adt_31042</name>
</gene>